<dbReference type="GO" id="GO:0004672">
    <property type="term" value="F:protein kinase activity"/>
    <property type="evidence" value="ECO:0007669"/>
    <property type="project" value="InterPro"/>
</dbReference>
<sequence length="825" mass="93483">MATAVLSPVASDRLKRKSPGDAEAAHQRKMSLEQDQAETIRQLQEALAAGDQQREQLMRERDQQVRDKDQKIANFNWRNELTDQKIADFKLSTLEECLLSHQRIVFSKFEDVIGIPDPATKFGYTKVDGDCCPRGLAPWMNFKNEQDEIFNDLLSAWSPEDRAFWRVSTWNDLGSVAGSSYLSRESDLAKFIGQFIEDPFLQIFGKLEHNREVQARFNVRGGILINVKSVNFTQTTGSLRSASTEKHFLRPDSVCSRKTANPSVIGDKVHIAEHKPPQKLTREMIARHISSDLNVHAISTEATSKKALKKQCGGKASEQETRTTRSPNVRSADQKAKEEMDREREIVAASITQTYNYMIRGGVSYGVLTQGQIFVFLKIDYDDDPGKLYFHIADIQADVRAEPDNFRRTALGQYLAFTLMALGRPGEKMVQENDAICRNGMDLPKWGVVRQQSGEVQQDIQQQDNASLNVAPEESRDADQESEERIRQLPRQCKESSEQGPSRRQGPPDDDGNHQPPNAPGPSAGGSQFVQQPATGQSKHDGSRHTQGETRQERPYCTQKCLLGLVSGGFMDVNCPNAVLHHATHDPGPSRGRRLHSINHAQFMDLLRAQLRETLVRGFKPLGLCGATGAVFKVTLLEYGYTMVTKATTERFIEDLLHEETVYRRLQPIQGKCVPVCLGSIDLRTVNRVYYWDIVFDLVHLLFLSFAGESLRRADTRGQSRAQLERKTKLSLRAVHELGVVHEDVRLDNLMISGNRLMVIDFERSRLLEPVRHILLDKTKVRTPPEQKRRSWQRRLANFRAFSQEIQDAGYVISKLMQRQHEMAV</sequence>
<feature type="compositionally biased region" description="Basic and acidic residues" evidence="1">
    <location>
        <begin position="18"/>
        <end position="32"/>
    </location>
</feature>
<feature type="compositionally biased region" description="Basic and acidic residues" evidence="1">
    <location>
        <begin position="538"/>
        <end position="553"/>
    </location>
</feature>
<reference evidence="3 4" key="1">
    <citation type="journal article" date="2020" name="G3 (Bethesda)">
        <title>Genetic Underpinnings of Host Manipulation by Ophiocordyceps as Revealed by Comparative Transcriptomics.</title>
        <authorList>
            <person name="Will I."/>
            <person name="Das B."/>
            <person name="Trinh T."/>
            <person name="Brachmann A."/>
            <person name="Ohm R.A."/>
            <person name="de Bekker C."/>
        </authorList>
    </citation>
    <scope>NUCLEOTIDE SEQUENCE [LARGE SCALE GENOMIC DNA]</scope>
    <source>
        <strain evidence="3 4">EC05</strain>
    </source>
</reference>
<dbReference type="InterPro" id="IPR002575">
    <property type="entry name" value="Aminoglycoside_PTrfase"/>
</dbReference>
<dbReference type="Pfam" id="PF01636">
    <property type="entry name" value="APH"/>
    <property type="match status" value="1"/>
</dbReference>
<dbReference type="PROSITE" id="PS50011">
    <property type="entry name" value="PROTEIN_KINASE_DOM"/>
    <property type="match status" value="1"/>
</dbReference>
<dbReference type="Gene3D" id="1.10.510.10">
    <property type="entry name" value="Transferase(Phosphotransferase) domain 1"/>
    <property type="match status" value="1"/>
</dbReference>
<feature type="region of interest" description="Disordered" evidence="1">
    <location>
        <begin position="1"/>
        <end position="36"/>
    </location>
</feature>
<dbReference type="EMBL" id="JAACLJ010000001">
    <property type="protein sequence ID" value="KAF4595104.1"/>
    <property type="molecule type" value="Genomic_DNA"/>
</dbReference>
<keyword evidence="3" id="KW-0808">Transferase</keyword>
<keyword evidence="4" id="KW-1185">Reference proteome</keyword>
<proteinExistence type="predicted"/>
<dbReference type="GO" id="GO:0005524">
    <property type="term" value="F:ATP binding"/>
    <property type="evidence" value="ECO:0007669"/>
    <property type="project" value="InterPro"/>
</dbReference>
<dbReference type="InterPro" id="IPR052396">
    <property type="entry name" value="Meiotic_Drive_Suppr_Kinase"/>
</dbReference>
<organism evidence="3 4">
    <name type="scientific">Ophiocordyceps camponoti-floridani</name>
    <dbReference type="NCBI Taxonomy" id="2030778"/>
    <lineage>
        <taxon>Eukaryota</taxon>
        <taxon>Fungi</taxon>
        <taxon>Dikarya</taxon>
        <taxon>Ascomycota</taxon>
        <taxon>Pezizomycotina</taxon>
        <taxon>Sordariomycetes</taxon>
        <taxon>Hypocreomycetidae</taxon>
        <taxon>Hypocreales</taxon>
        <taxon>Ophiocordycipitaceae</taxon>
        <taxon>Ophiocordyceps</taxon>
    </lineage>
</organism>
<dbReference type="PANTHER" id="PTHR37171">
    <property type="entry name" value="SERINE/THREONINE-PROTEIN KINASE YRZF-RELATED"/>
    <property type="match status" value="1"/>
</dbReference>
<feature type="compositionally biased region" description="Polar residues" evidence="1">
    <location>
        <begin position="528"/>
        <end position="537"/>
    </location>
</feature>
<dbReference type="SUPFAM" id="SSF56112">
    <property type="entry name" value="Protein kinase-like (PK-like)"/>
    <property type="match status" value="1"/>
</dbReference>
<dbReference type="InterPro" id="IPR011009">
    <property type="entry name" value="Kinase-like_dom_sf"/>
</dbReference>
<protein>
    <submittedName>
        <fullName evidence="3">Protein kinase-like domain protein</fullName>
    </submittedName>
</protein>
<dbReference type="AlphaFoldDB" id="A0A8H4QCP4"/>
<dbReference type="OrthoDB" id="411394at2759"/>
<accession>A0A8H4QCP4</accession>
<evidence type="ECO:0000313" key="4">
    <source>
        <dbReference type="Proteomes" id="UP000562929"/>
    </source>
</evidence>
<feature type="region of interest" description="Disordered" evidence="1">
    <location>
        <begin position="452"/>
        <end position="553"/>
    </location>
</feature>
<keyword evidence="3" id="KW-0418">Kinase</keyword>
<feature type="compositionally biased region" description="Basic and acidic residues" evidence="1">
    <location>
        <begin position="473"/>
        <end position="497"/>
    </location>
</feature>
<gene>
    <name evidence="3" type="ORF">GQ602_000717</name>
</gene>
<evidence type="ECO:0000259" key="2">
    <source>
        <dbReference type="PROSITE" id="PS50011"/>
    </source>
</evidence>
<dbReference type="InterPro" id="IPR000719">
    <property type="entry name" value="Prot_kinase_dom"/>
</dbReference>
<evidence type="ECO:0000256" key="1">
    <source>
        <dbReference type="SAM" id="MobiDB-lite"/>
    </source>
</evidence>
<comment type="caution">
    <text evidence="3">The sequence shown here is derived from an EMBL/GenBank/DDBJ whole genome shotgun (WGS) entry which is preliminary data.</text>
</comment>
<feature type="domain" description="Protein kinase" evidence="2">
    <location>
        <begin position="592"/>
        <end position="825"/>
    </location>
</feature>
<feature type="compositionally biased region" description="Basic and acidic residues" evidence="1">
    <location>
        <begin position="332"/>
        <end position="341"/>
    </location>
</feature>
<dbReference type="PANTHER" id="PTHR37171:SF1">
    <property type="entry name" value="SERINE_THREONINE-PROTEIN KINASE YRZF-RELATED"/>
    <property type="match status" value="1"/>
</dbReference>
<feature type="region of interest" description="Disordered" evidence="1">
    <location>
        <begin position="306"/>
        <end position="341"/>
    </location>
</feature>
<dbReference type="Proteomes" id="UP000562929">
    <property type="component" value="Unassembled WGS sequence"/>
</dbReference>
<name>A0A8H4QCP4_9HYPO</name>
<feature type="compositionally biased region" description="Polar residues" evidence="1">
    <location>
        <begin position="452"/>
        <end position="468"/>
    </location>
</feature>
<evidence type="ECO:0000313" key="3">
    <source>
        <dbReference type="EMBL" id="KAF4595104.1"/>
    </source>
</evidence>